<proteinExistence type="predicted"/>
<evidence type="ECO:0000313" key="2">
    <source>
        <dbReference type="Proteomes" id="UP001501508"/>
    </source>
</evidence>
<reference evidence="2" key="1">
    <citation type="journal article" date="2019" name="Int. J. Syst. Evol. Microbiol.">
        <title>The Global Catalogue of Microorganisms (GCM) 10K type strain sequencing project: providing services to taxonomists for standard genome sequencing and annotation.</title>
        <authorList>
            <consortium name="The Broad Institute Genomics Platform"/>
            <consortium name="The Broad Institute Genome Sequencing Center for Infectious Disease"/>
            <person name="Wu L."/>
            <person name="Ma J."/>
        </authorList>
    </citation>
    <scope>NUCLEOTIDE SEQUENCE [LARGE SCALE GENOMIC DNA]</scope>
    <source>
        <strain evidence="2">JCM 31920</strain>
    </source>
</reference>
<gene>
    <name evidence="1" type="ORF">GCM10023091_29670</name>
</gene>
<evidence type="ECO:0000313" key="1">
    <source>
        <dbReference type="EMBL" id="GAA4442609.1"/>
    </source>
</evidence>
<accession>A0ABP8M3M3</accession>
<protein>
    <submittedName>
        <fullName evidence="1">Chaperone modulator CbpM</fullName>
    </submittedName>
</protein>
<name>A0ABP8M3M3_9BACT</name>
<dbReference type="EMBL" id="BAABEY010000028">
    <property type="protein sequence ID" value="GAA4442609.1"/>
    <property type="molecule type" value="Genomic_DNA"/>
</dbReference>
<organism evidence="1 2">
    <name type="scientific">Ravibacter arvi</name>
    <dbReference type="NCBI Taxonomy" id="2051041"/>
    <lineage>
        <taxon>Bacteria</taxon>
        <taxon>Pseudomonadati</taxon>
        <taxon>Bacteroidota</taxon>
        <taxon>Cytophagia</taxon>
        <taxon>Cytophagales</taxon>
        <taxon>Spirosomataceae</taxon>
        <taxon>Ravibacter</taxon>
    </lineage>
</organism>
<dbReference type="Gene3D" id="1.10.1660.10">
    <property type="match status" value="1"/>
</dbReference>
<dbReference type="Proteomes" id="UP001501508">
    <property type="component" value="Unassembled WGS sequence"/>
</dbReference>
<sequence>MISVTSYCRKYDIERTFIESLAEGGLIEVVFFENERFLPFSVLPQLEKYIRWHYELDINSEGIETIQYLLYKIDLLKREVAGLQNRLKLYED</sequence>
<comment type="caution">
    <text evidence="1">The sequence shown here is derived from an EMBL/GenBank/DDBJ whole genome shotgun (WGS) entry which is preliminary data.</text>
</comment>
<keyword evidence="2" id="KW-1185">Reference proteome</keyword>
<dbReference type="Pfam" id="PF13591">
    <property type="entry name" value="MerR_2"/>
    <property type="match status" value="1"/>
</dbReference>